<sequence length="797" mass="88916">MTFPFSRRRFLYTSALGVGSLYLKNAAAQTEGHTEGLSSRINPLIGASTSTKLGEGKTYPGPATPFGLVQLGPDTITGGDNAPGYSWEHTTIEGFSFTRMSGVGWYGDFGNLLTMPTTGPLKFASGRIAHPEEGWRSPFRHETEKVEAGYYAIDLDRYKIRAELTATSHAGILRFTFPESSQSRIQLDLARRIAGTSTRQYVKVVSGNAIEGWMQCPDSGGGWGNGDGHVSYTAYFRMEFSKPLTRFGVWTIDISGFNFGDGMVSDQMQSEEFYRRAQQAHVIDCCREMEADHLGFFTEFNTAKDEKVLAKAGISFVDIEGARKNLQHDIPGWDFDAVRREATKQWDSALSAIDIEGATHEQEVIFSTALYHALLDPRTMTDVDGRYKAGDGKIHQTADFTPRTVFSGWDVYRGEMPLLTLIKPAIVNDQINSLVNLAELSGKGYLERWELMNAYSGCMDGDPATSVILDAYVKGIRKFDVEKAYAACRQTAAGTDAKTNRPDNEFYMQHGFVPDQVSWTLDNAYFDWCVGQLAKHTGKTEDAETFTQRSQNYRKIYDAEVQSMRAKDRDGKWIPWKGATEFGQGCTESNPLQQSWFVPHDVAGLIEVMGHEQFASALEDFFEKTPENFGWNPYYNHSNEPVHHIPYLFVYAGKPWLTQKWARQILEHAYHNDVNGIVGNDDVGQMSAWYVLGAVGFYPVCPGDGIYILGSPLFRKATIHLDREWYRGGSFTVEARGHGAGNIYIQSTRLNGKAIDRAWIRHAEIVAGGILELTMGPEPNMKWASSPESLPPRTAGV</sequence>
<dbReference type="InterPro" id="IPR014718">
    <property type="entry name" value="GH-type_carb-bd"/>
</dbReference>
<dbReference type="SUPFAM" id="SSF48208">
    <property type="entry name" value="Six-hairpin glycosidases"/>
    <property type="match status" value="1"/>
</dbReference>
<dbReference type="InterPro" id="IPR012939">
    <property type="entry name" value="Glyco_hydro_92"/>
</dbReference>
<evidence type="ECO:0000313" key="3">
    <source>
        <dbReference type="EMBL" id="MFC5865271.1"/>
    </source>
</evidence>
<dbReference type="InterPro" id="IPR006311">
    <property type="entry name" value="TAT_signal"/>
</dbReference>
<dbReference type="InterPro" id="IPR008928">
    <property type="entry name" value="6-hairpin_glycosidase_sf"/>
</dbReference>
<dbReference type="RefSeq" id="WP_263341579.1">
    <property type="nucleotide sequence ID" value="NZ_JAGSYH010000007.1"/>
</dbReference>
<accession>A0ABW1ELV1</accession>
<evidence type="ECO:0000259" key="1">
    <source>
        <dbReference type="Pfam" id="PF07971"/>
    </source>
</evidence>
<feature type="domain" description="Glycosyl hydrolase family 92 N-terminal" evidence="2">
    <location>
        <begin position="41"/>
        <end position="315"/>
    </location>
</feature>
<keyword evidence="4" id="KW-1185">Reference proteome</keyword>
<keyword evidence="3" id="KW-0378">Hydrolase</keyword>
<dbReference type="EMBL" id="JBHSPH010000018">
    <property type="protein sequence ID" value="MFC5865271.1"/>
    <property type="molecule type" value="Genomic_DNA"/>
</dbReference>
<gene>
    <name evidence="3" type="ORF">ACFPT7_23400</name>
</gene>
<dbReference type="InterPro" id="IPR005887">
    <property type="entry name" value="GH92_a_mannosidase_put"/>
</dbReference>
<dbReference type="PANTHER" id="PTHR12143:SF39">
    <property type="entry name" value="SECRETED PROTEIN"/>
    <property type="match status" value="1"/>
</dbReference>
<reference evidence="4" key="1">
    <citation type="journal article" date="2019" name="Int. J. Syst. Evol. Microbiol.">
        <title>The Global Catalogue of Microorganisms (GCM) 10K type strain sequencing project: providing services to taxonomists for standard genome sequencing and annotation.</title>
        <authorList>
            <consortium name="The Broad Institute Genomics Platform"/>
            <consortium name="The Broad Institute Genome Sequencing Center for Infectious Disease"/>
            <person name="Wu L."/>
            <person name="Ma J."/>
        </authorList>
    </citation>
    <scope>NUCLEOTIDE SEQUENCE [LARGE SCALE GENOMIC DNA]</scope>
    <source>
        <strain evidence="4">JCM 4087</strain>
    </source>
</reference>
<dbReference type="InterPro" id="IPR041371">
    <property type="entry name" value="GH92_N"/>
</dbReference>
<protein>
    <submittedName>
        <fullName evidence="3">GH92 family glycosyl hydrolase</fullName>
    </submittedName>
</protein>
<proteinExistence type="predicted"/>
<evidence type="ECO:0000313" key="4">
    <source>
        <dbReference type="Proteomes" id="UP001596091"/>
    </source>
</evidence>
<dbReference type="GO" id="GO:0016787">
    <property type="term" value="F:hydrolase activity"/>
    <property type="evidence" value="ECO:0007669"/>
    <property type="project" value="UniProtKB-KW"/>
</dbReference>
<name>A0ABW1ELV1_9BACT</name>
<dbReference type="PANTHER" id="PTHR12143">
    <property type="entry name" value="PEPTIDE N-GLYCANASE PNGASE -RELATED"/>
    <property type="match status" value="1"/>
</dbReference>
<evidence type="ECO:0000259" key="2">
    <source>
        <dbReference type="Pfam" id="PF17678"/>
    </source>
</evidence>
<dbReference type="Gene3D" id="1.20.1050.60">
    <property type="entry name" value="alpha-1,2-mannosidase"/>
    <property type="match status" value="1"/>
</dbReference>
<dbReference type="Pfam" id="PF07971">
    <property type="entry name" value="Glyco_hydro_92"/>
    <property type="match status" value="1"/>
</dbReference>
<comment type="caution">
    <text evidence="3">The sequence shown here is derived from an EMBL/GenBank/DDBJ whole genome shotgun (WGS) entry which is preliminary data.</text>
</comment>
<dbReference type="NCBIfam" id="TIGR01180">
    <property type="entry name" value="aman2_put"/>
    <property type="match status" value="1"/>
</dbReference>
<organism evidence="3 4">
    <name type="scientific">Acidicapsa dinghuensis</name>
    <dbReference type="NCBI Taxonomy" id="2218256"/>
    <lineage>
        <taxon>Bacteria</taxon>
        <taxon>Pseudomonadati</taxon>
        <taxon>Acidobacteriota</taxon>
        <taxon>Terriglobia</taxon>
        <taxon>Terriglobales</taxon>
        <taxon>Acidobacteriaceae</taxon>
        <taxon>Acidicapsa</taxon>
    </lineage>
</organism>
<dbReference type="Gene3D" id="1.20.1610.10">
    <property type="entry name" value="alpha-1,2-mannosidases domains"/>
    <property type="match status" value="1"/>
</dbReference>
<dbReference type="Gene3D" id="2.70.98.10">
    <property type="match status" value="1"/>
</dbReference>
<dbReference type="Pfam" id="PF17678">
    <property type="entry name" value="Glyco_hydro_92N"/>
    <property type="match status" value="1"/>
</dbReference>
<dbReference type="Proteomes" id="UP001596091">
    <property type="component" value="Unassembled WGS sequence"/>
</dbReference>
<dbReference type="InterPro" id="IPR050883">
    <property type="entry name" value="PNGase"/>
</dbReference>
<feature type="domain" description="Glycosyl hydrolase family 92" evidence="1">
    <location>
        <begin position="321"/>
        <end position="777"/>
    </location>
</feature>
<dbReference type="PROSITE" id="PS51318">
    <property type="entry name" value="TAT"/>
    <property type="match status" value="1"/>
</dbReference>
<dbReference type="Gene3D" id="3.30.2080.10">
    <property type="entry name" value="GH92 mannosidase domain"/>
    <property type="match status" value="1"/>
</dbReference>